<reference evidence="3 4" key="1">
    <citation type="journal article" date="2017" name="Nature">
        <title>The Apostasia genome and the evolution of orchids.</title>
        <authorList>
            <person name="Zhang G.Q."/>
            <person name="Liu K.W."/>
            <person name="Li Z."/>
            <person name="Lohaus R."/>
            <person name="Hsiao Y.Y."/>
            <person name="Niu S.C."/>
            <person name="Wang J.Y."/>
            <person name="Lin Y.C."/>
            <person name="Xu Q."/>
            <person name="Chen L.J."/>
            <person name="Yoshida K."/>
            <person name="Fujiwara S."/>
            <person name="Wang Z.W."/>
            <person name="Zhang Y.Q."/>
            <person name="Mitsuda N."/>
            <person name="Wang M."/>
            <person name="Liu G.H."/>
            <person name="Pecoraro L."/>
            <person name="Huang H.X."/>
            <person name="Xiao X.J."/>
            <person name="Lin M."/>
            <person name="Wu X.Y."/>
            <person name="Wu W.L."/>
            <person name="Chen Y.Y."/>
            <person name="Chang S.B."/>
            <person name="Sakamoto S."/>
            <person name="Ohme-Takagi M."/>
            <person name="Yagi M."/>
            <person name="Zeng S.J."/>
            <person name="Shen C.Y."/>
            <person name="Yeh C.M."/>
            <person name="Luo Y.B."/>
            <person name="Tsai W.C."/>
            <person name="Van de Peer Y."/>
            <person name="Liu Z.J."/>
        </authorList>
    </citation>
    <scope>NUCLEOTIDE SEQUENCE [LARGE SCALE GENOMIC DNA]</scope>
    <source>
        <strain evidence="4">cv. Shenzhen</strain>
        <tissue evidence="3">Stem</tissue>
    </source>
</reference>
<accession>A0A2I0A7L9</accession>
<feature type="compositionally biased region" description="Basic and acidic residues" evidence="1">
    <location>
        <begin position="70"/>
        <end position="86"/>
    </location>
</feature>
<proteinExistence type="predicted"/>
<evidence type="ECO:0000313" key="3">
    <source>
        <dbReference type="EMBL" id="PKA51538.1"/>
    </source>
</evidence>
<keyword evidence="2" id="KW-0472">Membrane</keyword>
<gene>
    <name evidence="3" type="ORF">AXF42_Ash002905</name>
</gene>
<keyword evidence="2" id="KW-0812">Transmembrane</keyword>
<evidence type="ECO:0000256" key="2">
    <source>
        <dbReference type="SAM" id="Phobius"/>
    </source>
</evidence>
<feature type="transmembrane region" description="Helical" evidence="2">
    <location>
        <begin position="36"/>
        <end position="57"/>
    </location>
</feature>
<keyword evidence="2" id="KW-1133">Transmembrane helix</keyword>
<evidence type="ECO:0000256" key="1">
    <source>
        <dbReference type="SAM" id="MobiDB-lite"/>
    </source>
</evidence>
<evidence type="ECO:0000313" key="4">
    <source>
        <dbReference type="Proteomes" id="UP000236161"/>
    </source>
</evidence>
<feature type="region of interest" description="Disordered" evidence="1">
    <location>
        <begin position="70"/>
        <end position="95"/>
    </location>
</feature>
<dbReference type="Proteomes" id="UP000236161">
    <property type="component" value="Unassembled WGS sequence"/>
</dbReference>
<name>A0A2I0A7L9_9ASPA</name>
<organism evidence="3 4">
    <name type="scientific">Apostasia shenzhenica</name>
    <dbReference type="NCBI Taxonomy" id="1088818"/>
    <lineage>
        <taxon>Eukaryota</taxon>
        <taxon>Viridiplantae</taxon>
        <taxon>Streptophyta</taxon>
        <taxon>Embryophyta</taxon>
        <taxon>Tracheophyta</taxon>
        <taxon>Spermatophyta</taxon>
        <taxon>Magnoliopsida</taxon>
        <taxon>Liliopsida</taxon>
        <taxon>Asparagales</taxon>
        <taxon>Orchidaceae</taxon>
        <taxon>Apostasioideae</taxon>
        <taxon>Apostasia</taxon>
    </lineage>
</organism>
<dbReference type="EMBL" id="KZ452013">
    <property type="protein sequence ID" value="PKA51538.1"/>
    <property type="molecule type" value="Genomic_DNA"/>
</dbReference>
<dbReference type="AlphaFoldDB" id="A0A2I0A7L9"/>
<protein>
    <submittedName>
        <fullName evidence="3">Uncharacterized protein</fullName>
    </submittedName>
</protein>
<sequence>MAIYIIGTPASPPLDFARRIEAVAAAELATGFLLALPFPAIGMLISVWVSATSPVAARMLGVQRSHRGTEIPKIRCRRPPERDRRPPSRLLLGCR</sequence>
<keyword evidence="4" id="KW-1185">Reference proteome</keyword>